<comment type="caution">
    <text evidence="2">The sequence shown here is derived from an EMBL/GenBank/DDBJ whole genome shotgun (WGS) entry which is preliminary data.</text>
</comment>
<dbReference type="SUPFAM" id="SSF54695">
    <property type="entry name" value="POZ domain"/>
    <property type="match status" value="1"/>
</dbReference>
<dbReference type="CDD" id="cd18186">
    <property type="entry name" value="BTB_POZ_ZBTB_KLHL-like"/>
    <property type="match status" value="1"/>
</dbReference>
<accession>A0A9W4NTI0</accession>
<proteinExistence type="predicted"/>
<dbReference type="InterPro" id="IPR000210">
    <property type="entry name" value="BTB/POZ_dom"/>
</dbReference>
<dbReference type="PANTHER" id="PTHR47843">
    <property type="entry name" value="BTB DOMAIN-CONTAINING PROTEIN-RELATED"/>
    <property type="match status" value="1"/>
</dbReference>
<feature type="domain" description="BTB" evidence="1">
    <location>
        <begin position="21"/>
        <end position="90"/>
    </location>
</feature>
<dbReference type="InterPro" id="IPR011333">
    <property type="entry name" value="SKP1/BTB/POZ_sf"/>
</dbReference>
<protein>
    <recommendedName>
        <fullName evidence="1">BTB domain-containing protein</fullName>
    </recommendedName>
</protein>
<dbReference type="Pfam" id="PF00651">
    <property type="entry name" value="BTB"/>
    <property type="match status" value="1"/>
</dbReference>
<dbReference type="PANTHER" id="PTHR47843:SF2">
    <property type="entry name" value="BTB DOMAIN-CONTAINING PROTEIN"/>
    <property type="match status" value="1"/>
</dbReference>
<gene>
    <name evidence="2" type="ORF">PSALAMII_LOCUS9565</name>
</gene>
<evidence type="ECO:0000259" key="1">
    <source>
        <dbReference type="PROSITE" id="PS50097"/>
    </source>
</evidence>
<dbReference type="Gene3D" id="3.30.710.10">
    <property type="entry name" value="Potassium Channel Kv1.1, Chain A"/>
    <property type="match status" value="1"/>
</dbReference>
<evidence type="ECO:0000313" key="2">
    <source>
        <dbReference type="EMBL" id="CAG8414721.1"/>
    </source>
</evidence>
<evidence type="ECO:0000313" key="3">
    <source>
        <dbReference type="Proteomes" id="UP001152646"/>
    </source>
</evidence>
<dbReference type="AlphaFoldDB" id="A0A9W4NTI0"/>
<organism evidence="2 3">
    <name type="scientific">Penicillium salamii</name>
    <dbReference type="NCBI Taxonomy" id="1612424"/>
    <lineage>
        <taxon>Eukaryota</taxon>
        <taxon>Fungi</taxon>
        <taxon>Dikarya</taxon>
        <taxon>Ascomycota</taxon>
        <taxon>Pezizomycotina</taxon>
        <taxon>Eurotiomycetes</taxon>
        <taxon>Eurotiomycetidae</taxon>
        <taxon>Eurotiales</taxon>
        <taxon>Aspergillaceae</taxon>
        <taxon>Penicillium</taxon>
    </lineage>
</organism>
<sequence>MDFQFTPNTSNMDIQQILASPLVTFVVGPEEHEVRPHAYAISRQSPVLRVLLEGPFKEAKDKIVKWPEVDVETFYRFMDFAYRQDYRVPEPLKVPFPPIPPLAQKIPEFGPQHLVIFNSWGGPQHFEIPYINDWATSDDYPGALWTWCGDGNRRDEDWSPALAAHAKLYVLGDTYQIIPLCRLACFRAYSILRRYCIHAPECPEMEGLIWFARYIYNNTPPRSVTKDPMRELISRYLANNQEEVPDCEEFQQLLEDVPELADDFIMEFTKEHHLE</sequence>
<reference evidence="2" key="1">
    <citation type="submission" date="2021-07" db="EMBL/GenBank/DDBJ databases">
        <authorList>
            <person name="Branca A.L. A."/>
        </authorList>
    </citation>
    <scope>NUCLEOTIDE SEQUENCE</scope>
</reference>
<name>A0A9W4NTI0_9EURO</name>
<dbReference type="OrthoDB" id="9997739at2759"/>
<dbReference type="EMBL" id="CAJVPA010000228">
    <property type="protein sequence ID" value="CAG8414721.1"/>
    <property type="molecule type" value="Genomic_DNA"/>
</dbReference>
<dbReference type="PROSITE" id="PS50097">
    <property type="entry name" value="BTB"/>
    <property type="match status" value="1"/>
</dbReference>
<dbReference type="Proteomes" id="UP001152646">
    <property type="component" value="Unassembled WGS sequence"/>
</dbReference>